<dbReference type="Pfam" id="PF13604">
    <property type="entry name" value="AAA_30"/>
    <property type="match status" value="1"/>
</dbReference>
<protein>
    <submittedName>
        <fullName evidence="2">Exodeoxyribonuclease</fullName>
    </submittedName>
</protein>
<dbReference type="InterPro" id="IPR027417">
    <property type="entry name" value="P-loop_NTPase"/>
</dbReference>
<dbReference type="PANTHER" id="PTHR47642">
    <property type="entry name" value="ATP-DEPENDENT DNA HELICASE"/>
    <property type="match status" value="1"/>
</dbReference>
<organism evidence="2 3">
    <name type="scientific">uncultured phage cr127_1</name>
    <dbReference type="NCBI Taxonomy" id="2772077"/>
    <lineage>
        <taxon>Viruses</taxon>
        <taxon>Duplodnaviria</taxon>
        <taxon>Heunggongvirae</taxon>
        <taxon>Uroviricota</taxon>
        <taxon>Caudoviricetes</taxon>
        <taxon>Crassvirales</taxon>
        <taxon>Crevaviridae</taxon>
        <taxon>Doltivirinae</taxon>
        <taxon>Kahucivirus</taxon>
        <taxon>Kahucivirus intestinalis</taxon>
    </lineage>
</organism>
<keyword evidence="3" id="KW-1185">Reference proteome</keyword>
<dbReference type="Pfam" id="PF13538">
    <property type="entry name" value="UvrD_C_2"/>
    <property type="match status" value="1"/>
</dbReference>
<dbReference type="EMBL" id="MT774393">
    <property type="protein sequence ID" value="QOR59760.1"/>
    <property type="molecule type" value="Genomic_DNA"/>
</dbReference>
<dbReference type="PANTHER" id="PTHR47642:SF5">
    <property type="entry name" value="ATP-DEPENDENT DNA HELICASE"/>
    <property type="match status" value="1"/>
</dbReference>
<dbReference type="GeneID" id="65130372"/>
<dbReference type="Proteomes" id="UP000594097">
    <property type="component" value="Segment"/>
</dbReference>
<dbReference type="CDD" id="cd18809">
    <property type="entry name" value="SF1_C_RecD"/>
    <property type="match status" value="1"/>
</dbReference>
<dbReference type="RefSeq" id="YP_010111918.1">
    <property type="nucleotide sequence ID" value="NC_055886.1"/>
</dbReference>
<evidence type="ECO:0000313" key="3">
    <source>
        <dbReference type="Proteomes" id="UP000594097"/>
    </source>
</evidence>
<dbReference type="Gene3D" id="3.40.50.300">
    <property type="entry name" value="P-loop containing nucleotide triphosphate hydrolases"/>
    <property type="match status" value="2"/>
</dbReference>
<feature type="domain" description="UvrD-like helicase C-terminal" evidence="1">
    <location>
        <begin position="443"/>
        <end position="498"/>
    </location>
</feature>
<reference evidence="2 3" key="1">
    <citation type="submission" date="2020-07" db="EMBL/GenBank/DDBJ databases">
        <title>Taxonomic proposal: Crassvirales, a new order of highly abundant and diverse bacterial viruses.</title>
        <authorList>
            <person name="Shkoporov A.N."/>
            <person name="Stockdale S.R."/>
            <person name="Guerin E."/>
            <person name="Ross R.P."/>
            <person name="Hill C."/>
        </authorList>
    </citation>
    <scope>NUCLEOTIDE SEQUENCE [LARGE SCALE GENOMIC DNA]</scope>
</reference>
<dbReference type="InterPro" id="IPR051055">
    <property type="entry name" value="PIF1_helicase"/>
</dbReference>
<dbReference type="InterPro" id="IPR027785">
    <property type="entry name" value="UvrD-like_helicase_C"/>
</dbReference>
<evidence type="ECO:0000313" key="2">
    <source>
        <dbReference type="EMBL" id="QOR59760.1"/>
    </source>
</evidence>
<sequence>MNDTEKNKLDNIVKANTNVNNKSNTAINKVKNSNIKLYPSQERAVQQLEDWYKSNELFCTLEGYAGTGKTFIMKYFIENIIDKTWTISAPTHKALRVLENTVNHKGKTLHSLLGLKPNVDLTTFDPTNPQYDQLSDLKIVNYKIVLLDECSMVNTGLFNRITKVCANHKIKVLYIGDSLQLPPVKENMSPTFATIKRKVVLDTIVRQEEGNPLLELFSLIRYDIQNKGNTFLNYIINNRSNIINDRGYELLYKEDFKSKCIEEIGSESFIGNNKKGIPSNTDYIRILSYTNNNVLNWNQYVRNNLLGDNLPVVCMNDLFTSYNTIMNEFSEPIILNSEDYIIYELIDYISDEGIKTFGVNLQSMYDERKTDPFLIVDHTDASFNLYKRVLQTLYINGLKRMGGGWKAYYNFKNRFLTLIPVVIHDAYGNEKVIKKDIDYGFGLSVHKSQGSTFDNVAVDLTDITWYQSSKGYKKAYDINMRNRLIYVALSRARKKAILKY</sequence>
<evidence type="ECO:0000259" key="1">
    <source>
        <dbReference type="Pfam" id="PF13538"/>
    </source>
</evidence>
<dbReference type="SUPFAM" id="SSF52540">
    <property type="entry name" value="P-loop containing nucleoside triphosphate hydrolases"/>
    <property type="match status" value="1"/>
</dbReference>
<proteinExistence type="predicted"/>
<name>A0A7M1S2V1_9CAUD</name>
<accession>A0A7M1S2V1</accession>
<dbReference type="KEGG" id="vg:65130372"/>